<accession>A0A0C7N2G9</accession>
<dbReference type="RefSeq" id="XP_022628407.1">
    <property type="nucleotide sequence ID" value="XM_022772998.1"/>
</dbReference>
<dbReference type="GeneID" id="34685632"/>
<reference evidence="2 3" key="1">
    <citation type="submission" date="2014-12" db="EMBL/GenBank/DDBJ databases">
        <authorList>
            <person name="Neuveglise Cecile"/>
        </authorList>
    </citation>
    <scope>NUCLEOTIDE SEQUENCE [LARGE SCALE GENOMIC DNA]</scope>
    <source>
        <strain evidence="2 3">CBS 12615</strain>
    </source>
</reference>
<name>A0A0C7N2G9_9SACH</name>
<dbReference type="EMBL" id="LN736363">
    <property type="protein sequence ID" value="CEP62177.1"/>
    <property type="molecule type" value="Genomic_DNA"/>
</dbReference>
<dbReference type="OrthoDB" id="4031722at2759"/>
<feature type="region of interest" description="Disordered" evidence="1">
    <location>
        <begin position="1"/>
        <end position="22"/>
    </location>
</feature>
<protein>
    <submittedName>
        <fullName evidence="2">LALA0S04e09582g1_1</fullName>
    </submittedName>
</protein>
<proteinExistence type="predicted"/>
<evidence type="ECO:0000313" key="2">
    <source>
        <dbReference type="EMBL" id="CEP62177.1"/>
    </source>
</evidence>
<organism evidence="2 3">
    <name type="scientific">Lachancea lanzarotensis</name>
    <dbReference type="NCBI Taxonomy" id="1245769"/>
    <lineage>
        <taxon>Eukaryota</taxon>
        <taxon>Fungi</taxon>
        <taxon>Dikarya</taxon>
        <taxon>Ascomycota</taxon>
        <taxon>Saccharomycotina</taxon>
        <taxon>Saccharomycetes</taxon>
        <taxon>Saccharomycetales</taxon>
        <taxon>Saccharomycetaceae</taxon>
        <taxon>Lachancea</taxon>
    </lineage>
</organism>
<dbReference type="AlphaFoldDB" id="A0A0C7N2G9"/>
<gene>
    <name evidence="2" type="ORF">LALA0_S04e09582g</name>
</gene>
<evidence type="ECO:0000313" key="3">
    <source>
        <dbReference type="Proteomes" id="UP000054304"/>
    </source>
</evidence>
<evidence type="ECO:0000256" key="1">
    <source>
        <dbReference type="SAM" id="MobiDB-lite"/>
    </source>
</evidence>
<keyword evidence="3" id="KW-1185">Reference proteome</keyword>
<sequence length="308" mass="35111">MGNSPSKPLRGIKNDPNAPPSLRFTRKRQMVIPVAYGKRKEYLCFPTAHSYELFKARGKKFSTPENMQDEDLGVPLFEFKNLGPLERFGSSENERYLISKFVCQSISQPPPYFESIVVCQSETHIIYKSPFCTVIKAFKTSRCSYDFIFYTPNEMPPLRLVQHCSSVGLDTRLGDWDVSWRRTGKEDYELLVLLPPEESATIPGNHPNHNLFEPNAPVWAQYIDAEESFSHSMSGKFAVLNIGETDLESDSTAYGIASIPWFSLVIACMALVQCHRIQEYRHRSRGPGRRYYNATPLMGITNAGYGYY</sequence>
<dbReference type="HOGENOM" id="CLU_065220_0_0_1"/>
<dbReference type="Proteomes" id="UP000054304">
    <property type="component" value="Unassembled WGS sequence"/>
</dbReference>